<evidence type="ECO:0000256" key="10">
    <source>
        <dbReference type="ARBA" id="ARBA00022989"/>
    </source>
</evidence>
<dbReference type="InterPro" id="IPR001182">
    <property type="entry name" value="FtsW/RodA"/>
</dbReference>
<gene>
    <name evidence="22" type="primary">ftsW</name>
    <name evidence="22" type="ORF">IPV26_08510</name>
</gene>
<comment type="similarity">
    <text evidence="16">Belongs to the SEDS family. FtsW subfamily.</text>
</comment>
<evidence type="ECO:0000256" key="17">
    <source>
        <dbReference type="ARBA" id="ARBA00041185"/>
    </source>
</evidence>
<evidence type="ECO:0000313" key="23">
    <source>
        <dbReference type="Proteomes" id="UP000718278"/>
    </source>
</evidence>
<feature type="transmembrane region" description="Helical" evidence="21">
    <location>
        <begin position="83"/>
        <end position="103"/>
    </location>
</feature>
<dbReference type="NCBIfam" id="TIGR02614">
    <property type="entry name" value="ftsW"/>
    <property type="match status" value="1"/>
</dbReference>
<feature type="transmembrane region" description="Helical" evidence="21">
    <location>
        <begin position="59"/>
        <end position="76"/>
    </location>
</feature>
<keyword evidence="7 21" id="KW-0812">Transmembrane</keyword>
<keyword evidence="9" id="KW-0573">Peptidoglycan synthesis</keyword>
<evidence type="ECO:0000256" key="13">
    <source>
        <dbReference type="ARBA" id="ARBA00023316"/>
    </source>
</evidence>
<keyword evidence="13" id="KW-0961">Cell wall biogenesis/degradation</keyword>
<feature type="transmembrane region" description="Helical" evidence="21">
    <location>
        <begin position="146"/>
        <end position="165"/>
    </location>
</feature>
<evidence type="ECO:0000256" key="9">
    <source>
        <dbReference type="ARBA" id="ARBA00022984"/>
    </source>
</evidence>
<comment type="pathway">
    <text evidence="2">Cell wall biogenesis; peptidoglycan biosynthesis.</text>
</comment>
<keyword evidence="12" id="KW-0131">Cell cycle</keyword>
<evidence type="ECO:0000256" key="3">
    <source>
        <dbReference type="ARBA" id="ARBA00022475"/>
    </source>
</evidence>
<accession>A0ABS3JYE2</accession>
<evidence type="ECO:0000256" key="18">
    <source>
        <dbReference type="ARBA" id="ARBA00041418"/>
    </source>
</evidence>
<evidence type="ECO:0000256" key="19">
    <source>
        <dbReference type="ARBA" id="ARBA00044770"/>
    </source>
</evidence>
<feature type="transmembrane region" description="Helical" evidence="21">
    <location>
        <begin position="339"/>
        <end position="360"/>
    </location>
</feature>
<feature type="transmembrane region" description="Helical" evidence="21">
    <location>
        <begin position="306"/>
        <end position="327"/>
    </location>
</feature>
<evidence type="ECO:0000256" key="4">
    <source>
        <dbReference type="ARBA" id="ARBA00022618"/>
    </source>
</evidence>
<evidence type="ECO:0000256" key="12">
    <source>
        <dbReference type="ARBA" id="ARBA00023306"/>
    </source>
</evidence>
<evidence type="ECO:0000256" key="1">
    <source>
        <dbReference type="ARBA" id="ARBA00004651"/>
    </source>
</evidence>
<evidence type="ECO:0000256" key="2">
    <source>
        <dbReference type="ARBA" id="ARBA00004752"/>
    </source>
</evidence>
<evidence type="ECO:0000256" key="20">
    <source>
        <dbReference type="ARBA" id="ARBA00049902"/>
    </source>
</evidence>
<comment type="subcellular location">
    <subcellularLocation>
        <location evidence="1">Cell membrane</location>
        <topology evidence="1">Multi-pass membrane protein</topology>
    </subcellularLocation>
</comment>
<comment type="caution">
    <text evidence="22">The sequence shown here is derived from an EMBL/GenBank/DDBJ whole genome shotgun (WGS) entry which is preliminary data.</text>
</comment>
<name>A0ABS3JYE2_9HYPH</name>
<evidence type="ECO:0000256" key="11">
    <source>
        <dbReference type="ARBA" id="ARBA00023136"/>
    </source>
</evidence>
<evidence type="ECO:0000256" key="14">
    <source>
        <dbReference type="ARBA" id="ARBA00032370"/>
    </source>
</evidence>
<dbReference type="EMBL" id="JADIJS010000001">
    <property type="protein sequence ID" value="MBO1039703.1"/>
    <property type="molecule type" value="Genomic_DNA"/>
</dbReference>
<evidence type="ECO:0000256" key="15">
    <source>
        <dbReference type="ARBA" id="ARBA00033270"/>
    </source>
</evidence>
<dbReference type="InterPro" id="IPR013437">
    <property type="entry name" value="FtsW"/>
</dbReference>
<dbReference type="RefSeq" id="WP_207488296.1">
    <property type="nucleotide sequence ID" value="NZ_JADIJS010000001.1"/>
</dbReference>
<feature type="transmembrane region" description="Helical" evidence="21">
    <location>
        <begin position="273"/>
        <end position="294"/>
    </location>
</feature>
<keyword evidence="10 21" id="KW-1133">Transmembrane helix</keyword>
<keyword evidence="8" id="KW-0133">Cell shape</keyword>
<feature type="transmembrane region" description="Helical" evidence="21">
    <location>
        <begin position="177"/>
        <end position="208"/>
    </location>
</feature>
<comment type="catalytic activity">
    <reaction evidence="20">
        <text>[GlcNAc-(1-&gt;4)-Mur2Ac(oyl-L-Ala-gamma-D-Glu-L-Lys-D-Ala-D-Ala)](n)-di-trans,octa-cis-undecaprenyl diphosphate + beta-D-GlcNAc-(1-&gt;4)-Mur2Ac(oyl-L-Ala-gamma-D-Glu-L-Lys-D-Ala-D-Ala)-di-trans,octa-cis-undecaprenyl diphosphate = [GlcNAc-(1-&gt;4)-Mur2Ac(oyl-L-Ala-gamma-D-Glu-L-Lys-D-Ala-D-Ala)](n+1)-di-trans,octa-cis-undecaprenyl diphosphate + di-trans,octa-cis-undecaprenyl diphosphate + H(+)</text>
        <dbReference type="Rhea" id="RHEA:23708"/>
        <dbReference type="Rhea" id="RHEA-COMP:9602"/>
        <dbReference type="Rhea" id="RHEA-COMP:9603"/>
        <dbReference type="ChEBI" id="CHEBI:15378"/>
        <dbReference type="ChEBI" id="CHEBI:58405"/>
        <dbReference type="ChEBI" id="CHEBI:60033"/>
        <dbReference type="ChEBI" id="CHEBI:78435"/>
        <dbReference type="EC" id="2.4.99.28"/>
    </reaction>
</comment>
<evidence type="ECO:0000313" key="22">
    <source>
        <dbReference type="EMBL" id="MBO1039703.1"/>
    </source>
</evidence>
<keyword evidence="5" id="KW-0328">Glycosyltransferase</keyword>
<dbReference type="PANTHER" id="PTHR30474:SF2">
    <property type="entry name" value="PEPTIDOGLYCAN GLYCOSYLTRANSFERASE FTSW-RELATED"/>
    <property type="match status" value="1"/>
</dbReference>
<proteinExistence type="inferred from homology"/>
<keyword evidence="6" id="KW-0808">Transferase</keyword>
<evidence type="ECO:0000256" key="16">
    <source>
        <dbReference type="ARBA" id="ARBA00038053"/>
    </source>
</evidence>
<organism evidence="22 23">
    <name type="scientific">Brucella pituitosa</name>
    <dbReference type="NCBI Taxonomy" id="571256"/>
    <lineage>
        <taxon>Bacteria</taxon>
        <taxon>Pseudomonadati</taxon>
        <taxon>Pseudomonadota</taxon>
        <taxon>Alphaproteobacteria</taxon>
        <taxon>Hyphomicrobiales</taxon>
        <taxon>Brucellaceae</taxon>
        <taxon>Brucella/Ochrobactrum group</taxon>
        <taxon>Brucella</taxon>
    </lineage>
</organism>
<dbReference type="PANTHER" id="PTHR30474">
    <property type="entry name" value="CELL CYCLE PROTEIN"/>
    <property type="match status" value="1"/>
</dbReference>
<feature type="transmembrane region" description="Helical" evidence="21">
    <location>
        <begin position="20"/>
        <end position="39"/>
    </location>
</feature>
<dbReference type="Proteomes" id="UP000718278">
    <property type="component" value="Unassembled WGS sequence"/>
</dbReference>
<sequence>MVSRVDRGPVANWWWTIDRYFLAACLGLMGLGVLLSFAASPAVAQRIGLDSFHFVERQTLFMIPAVAVMIGVSFLSPRQIRRFALLLLGASLFLMLAALFVGIEIKGARRWVSLAGVSIQPSEFMKPAFVVICAWLFSERERGGQMPGYFLAMMLFCVTAGLLMLQPDFGQTMLTTGTWGAMFFLAGLPMFWILVLGGIAVVGAFGAYMTLDHVAGRVNRFMTGEGDTFQVDAGREAILRGGWFGQGPGEGTVKRIIPDSHTDFIFSVAAEEYGIILCMIIMALFAFIVIRGLSIALRERDAFTRLAVSGIVILFGFQSIINMAVNLHLMPAKGMTLPFISYGGSSLVAIAITMGILLALTRRRPEARMTHTVSMGERIPAL</sequence>
<keyword evidence="11 21" id="KW-0472">Membrane</keyword>
<evidence type="ECO:0000256" key="5">
    <source>
        <dbReference type="ARBA" id="ARBA00022676"/>
    </source>
</evidence>
<keyword evidence="23" id="KW-1185">Reference proteome</keyword>
<reference evidence="22 23" key="1">
    <citation type="submission" date="2020-10" db="EMBL/GenBank/DDBJ databases">
        <title>Genomic characterization of underground lake bacteria from Wind Cave National Park: Insight into the archetypical LuxI/LuxR and identification of LuxR solos.</title>
        <authorList>
            <person name="Wengert P.C."/>
            <person name="Savka M.A."/>
        </authorList>
    </citation>
    <scope>NUCLEOTIDE SEQUENCE [LARGE SCALE GENOMIC DNA]</scope>
    <source>
        <strain evidence="22 23">SD316</strain>
    </source>
</reference>
<keyword evidence="4" id="KW-0132">Cell division</keyword>
<evidence type="ECO:0000256" key="6">
    <source>
        <dbReference type="ARBA" id="ARBA00022679"/>
    </source>
</evidence>
<evidence type="ECO:0000256" key="7">
    <source>
        <dbReference type="ARBA" id="ARBA00022692"/>
    </source>
</evidence>
<keyword evidence="3" id="KW-1003">Cell membrane</keyword>
<dbReference type="Pfam" id="PF01098">
    <property type="entry name" value="FTSW_RODA_SPOVE"/>
    <property type="match status" value="1"/>
</dbReference>
<evidence type="ECO:0000256" key="8">
    <source>
        <dbReference type="ARBA" id="ARBA00022960"/>
    </source>
</evidence>
<protein>
    <recommendedName>
        <fullName evidence="17">Probable peptidoglycan glycosyltransferase FtsW</fullName>
        <ecNumber evidence="19">2.4.99.28</ecNumber>
    </recommendedName>
    <alternativeName>
        <fullName evidence="18">Cell division protein FtsW</fullName>
    </alternativeName>
    <alternativeName>
        <fullName evidence="15">Cell wall polymerase</fullName>
    </alternativeName>
    <alternativeName>
        <fullName evidence="14">Peptidoglycan polymerase</fullName>
    </alternativeName>
</protein>
<evidence type="ECO:0000256" key="21">
    <source>
        <dbReference type="SAM" id="Phobius"/>
    </source>
</evidence>
<dbReference type="EC" id="2.4.99.28" evidence="19"/>